<feature type="transmembrane region" description="Helical" evidence="7">
    <location>
        <begin position="37"/>
        <end position="60"/>
    </location>
</feature>
<gene>
    <name evidence="9" type="ORF">KUTeg_000330</name>
</gene>
<evidence type="ECO:0000256" key="1">
    <source>
        <dbReference type="ARBA" id="ARBA00004477"/>
    </source>
</evidence>
<evidence type="ECO:0000313" key="9">
    <source>
        <dbReference type="EMBL" id="KAJ8321859.1"/>
    </source>
</evidence>
<keyword evidence="6 7" id="KW-0472">Membrane</keyword>
<evidence type="ECO:0000256" key="5">
    <source>
        <dbReference type="ARBA" id="ARBA00022989"/>
    </source>
</evidence>
<dbReference type="PANTHER" id="PTHR12640">
    <property type="entry name" value="RIBOPHORIN II"/>
    <property type="match status" value="1"/>
</dbReference>
<accession>A0ABQ9FX86</accession>
<proteinExistence type="predicted"/>
<dbReference type="PANTHER" id="PTHR12640:SF0">
    <property type="entry name" value="DOLICHYL-DIPHOSPHOOLIGOSACCHARIDE--PROTEIN GLYCOSYLTRANSFERASE SUBUNIT 2"/>
    <property type="match status" value="1"/>
</dbReference>
<evidence type="ECO:0000256" key="6">
    <source>
        <dbReference type="ARBA" id="ARBA00023136"/>
    </source>
</evidence>
<comment type="caution">
    <text evidence="9">The sequence shown here is derived from an EMBL/GenBank/DDBJ whole genome shotgun (WGS) entry which is preliminary data.</text>
</comment>
<evidence type="ECO:0000256" key="7">
    <source>
        <dbReference type="SAM" id="Phobius"/>
    </source>
</evidence>
<evidence type="ECO:0000313" key="10">
    <source>
        <dbReference type="Proteomes" id="UP001217089"/>
    </source>
</evidence>
<comment type="subcellular location">
    <subcellularLocation>
        <location evidence="1">Endoplasmic reticulum membrane</location>
        <topology evidence="1">Multi-pass membrane protein</topology>
    </subcellularLocation>
</comment>
<evidence type="ECO:0000256" key="4">
    <source>
        <dbReference type="ARBA" id="ARBA00022824"/>
    </source>
</evidence>
<protein>
    <recommendedName>
        <fullName evidence="8">Ribophorin II C-terminal domain-containing protein</fullName>
    </recommendedName>
</protein>
<feature type="domain" description="Ribophorin II C-terminal" evidence="8">
    <location>
        <begin position="26"/>
        <end position="94"/>
    </location>
</feature>
<organism evidence="9 10">
    <name type="scientific">Tegillarca granosa</name>
    <name type="common">Malaysian cockle</name>
    <name type="synonym">Anadara granosa</name>
    <dbReference type="NCBI Taxonomy" id="220873"/>
    <lineage>
        <taxon>Eukaryota</taxon>
        <taxon>Metazoa</taxon>
        <taxon>Spiralia</taxon>
        <taxon>Lophotrochozoa</taxon>
        <taxon>Mollusca</taxon>
        <taxon>Bivalvia</taxon>
        <taxon>Autobranchia</taxon>
        <taxon>Pteriomorphia</taxon>
        <taxon>Arcoida</taxon>
        <taxon>Arcoidea</taxon>
        <taxon>Arcidae</taxon>
        <taxon>Tegillarca</taxon>
    </lineage>
</organism>
<name>A0ABQ9FX86_TEGGR</name>
<keyword evidence="4" id="KW-0256">Endoplasmic reticulum</keyword>
<dbReference type="EMBL" id="JARBDR010000018">
    <property type="protein sequence ID" value="KAJ8321859.1"/>
    <property type="molecule type" value="Genomic_DNA"/>
</dbReference>
<dbReference type="InterPro" id="IPR056790">
    <property type="entry name" value="Ribophorin_II_C"/>
</dbReference>
<dbReference type="Proteomes" id="UP001217089">
    <property type="component" value="Unassembled WGS sequence"/>
</dbReference>
<dbReference type="InterPro" id="IPR008814">
    <property type="entry name" value="Swp1"/>
</dbReference>
<evidence type="ECO:0000259" key="8">
    <source>
        <dbReference type="Pfam" id="PF25147"/>
    </source>
</evidence>
<evidence type="ECO:0000256" key="2">
    <source>
        <dbReference type="ARBA" id="ARBA00022692"/>
    </source>
</evidence>
<sequence>MYYDQNHDEPMSRSKNLFWIEHWEHIWMKIGVNISNFPMSLSAVGFHVCLAAIFVLYYVYWVQLNMFETVRYLGMLAIPTFIFGNRLLSGIAAKSCVIFYQELSQYTAVYVEFGPPLDRND</sequence>
<dbReference type="Pfam" id="PF25147">
    <property type="entry name" value="Ribophorin_II_C"/>
    <property type="match status" value="1"/>
</dbReference>
<reference evidence="9 10" key="1">
    <citation type="submission" date="2022-12" db="EMBL/GenBank/DDBJ databases">
        <title>Chromosome-level genome of Tegillarca granosa.</title>
        <authorList>
            <person name="Kim J."/>
        </authorList>
    </citation>
    <scope>NUCLEOTIDE SEQUENCE [LARGE SCALE GENOMIC DNA]</scope>
    <source>
        <strain evidence="9">Teg-2019</strain>
        <tissue evidence="9">Adductor muscle</tissue>
    </source>
</reference>
<keyword evidence="5 7" id="KW-1133">Transmembrane helix</keyword>
<keyword evidence="10" id="KW-1185">Reference proteome</keyword>
<keyword evidence="2 7" id="KW-0812">Transmembrane</keyword>
<evidence type="ECO:0000256" key="3">
    <source>
        <dbReference type="ARBA" id="ARBA00022729"/>
    </source>
</evidence>
<keyword evidence="3" id="KW-0732">Signal</keyword>